<comment type="caution">
    <text evidence="2">The sequence shown here is derived from an EMBL/GenBank/DDBJ whole genome shotgun (WGS) entry which is preliminary data.</text>
</comment>
<evidence type="ECO:0000313" key="3">
    <source>
        <dbReference type="Proteomes" id="UP000228859"/>
    </source>
</evidence>
<gene>
    <name evidence="2" type="ORF">CFH83_08005</name>
</gene>
<dbReference type="Gene3D" id="3.10.620.30">
    <property type="match status" value="1"/>
</dbReference>
<accession>A0A2D3WIC8</accession>
<organism evidence="2 3">
    <name type="scientific">Sulfuricurvum kujiense</name>
    <dbReference type="NCBI Taxonomy" id="148813"/>
    <lineage>
        <taxon>Bacteria</taxon>
        <taxon>Pseudomonadati</taxon>
        <taxon>Campylobacterota</taxon>
        <taxon>Epsilonproteobacteria</taxon>
        <taxon>Campylobacterales</taxon>
        <taxon>Sulfurimonadaceae</taxon>
        <taxon>Sulfuricurvum</taxon>
    </lineage>
</organism>
<dbReference type="SMART" id="SM00460">
    <property type="entry name" value="TGc"/>
    <property type="match status" value="1"/>
</dbReference>
<dbReference type="InterPro" id="IPR002931">
    <property type="entry name" value="Transglutaminase-like"/>
</dbReference>
<reference evidence="2 3" key="1">
    <citation type="journal article" date="2017" name="Front. Microbiol.">
        <title>Comparative Genomic Analysis of the Class Epsilonproteobacteria and Proposed Reclassification to Epsilonbacteraeota (phyl. nov.).</title>
        <authorList>
            <person name="Waite D.W."/>
            <person name="Vanwonterghem I."/>
            <person name="Rinke C."/>
            <person name="Parks D.H."/>
            <person name="Zhang Y."/>
            <person name="Takai K."/>
            <person name="Sievert S.M."/>
            <person name="Simon J."/>
            <person name="Campbell B.J."/>
            <person name="Hanson T.E."/>
            <person name="Woyke T."/>
            <person name="Klotz M.G."/>
            <person name="Hugenholtz P."/>
        </authorList>
    </citation>
    <scope>NUCLEOTIDE SEQUENCE [LARGE SCALE GENOMIC DNA]</scope>
    <source>
        <strain evidence="2">UBA12443</strain>
    </source>
</reference>
<protein>
    <submittedName>
        <fullName evidence="2">Transglutaminase</fullName>
    </submittedName>
</protein>
<dbReference type="PANTHER" id="PTHR38339:SF1">
    <property type="entry name" value="TRANSGLUTAMINASE-LIKE DOMAIN-CONTAINING PROTEIN"/>
    <property type="match status" value="1"/>
</dbReference>
<name>A0A2D3WIC8_9BACT</name>
<dbReference type="AlphaFoldDB" id="A0A2D3WIC8"/>
<dbReference type="RefSeq" id="WP_294893874.1">
    <property type="nucleotide sequence ID" value="NZ_DLUI01000115.1"/>
</dbReference>
<evidence type="ECO:0000259" key="1">
    <source>
        <dbReference type="SMART" id="SM00460"/>
    </source>
</evidence>
<proteinExistence type="predicted"/>
<sequence length="363" mass="40534">MHRREFIKKSALTGAICLTPSFLTASSTPTLKEGLALYTIRWSFDLSAHKDKQCALWVPLPSDINGFQRVIEFGNTTNAESHFESDHNRYGARTFYAHWDKSAVSKTLKLSMSVALRDRQCDFRPKRICPETLEKAREFLAPSAHIPTDGAVAKVAKNITGAEKDPLKKARKIYDWIVANSYRDESVQGCGVGSPNAMLSQLEQDGRMGGKCLDMSALCVALMRASGIPAREVMGIRVGASRLSPAFGAGEDNTKAQHCKVEFFIPNMGWIPCDPADITKLVLKEKIEKNSPRARALADKFFGFWENNWIALNHARDFDLYPANTQGSLDSFGYPYAEVDGEYLDPFEPKSYRYTFHSLKGAE</sequence>
<evidence type="ECO:0000313" key="2">
    <source>
        <dbReference type="EMBL" id="DAB38036.1"/>
    </source>
</evidence>
<dbReference type="SUPFAM" id="SSF54001">
    <property type="entry name" value="Cysteine proteinases"/>
    <property type="match status" value="1"/>
</dbReference>
<dbReference type="PANTHER" id="PTHR38339">
    <property type="entry name" value="TRANSGLUTAMINASE DOMAIN PROTEIN"/>
    <property type="match status" value="1"/>
</dbReference>
<feature type="domain" description="Transglutaminase-like" evidence="1">
    <location>
        <begin position="206"/>
        <end position="277"/>
    </location>
</feature>
<dbReference type="Proteomes" id="UP000228859">
    <property type="component" value="Unassembled WGS sequence"/>
</dbReference>
<dbReference type="EMBL" id="DLUI01000115">
    <property type="protein sequence ID" value="DAB38036.1"/>
    <property type="molecule type" value="Genomic_DNA"/>
</dbReference>
<dbReference type="InterPro" id="IPR038765">
    <property type="entry name" value="Papain-like_cys_pep_sf"/>
</dbReference>
<dbReference type="Pfam" id="PF01841">
    <property type="entry name" value="Transglut_core"/>
    <property type="match status" value="1"/>
</dbReference>